<dbReference type="InterPro" id="IPR003609">
    <property type="entry name" value="Pan_app"/>
</dbReference>
<dbReference type="EC" id="2.7.11.1" evidence="13"/>
<dbReference type="InterPro" id="IPR024171">
    <property type="entry name" value="SRK-like_kinase"/>
</dbReference>
<dbReference type="Gene3D" id="1.10.510.10">
    <property type="entry name" value="Transferase(Phosphotransferase) domain 1"/>
    <property type="match status" value="1"/>
</dbReference>
<keyword evidence="7 13" id="KW-0418">Kinase</keyword>
<dbReference type="Pfam" id="PF01453">
    <property type="entry name" value="B_lectin"/>
    <property type="match status" value="1"/>
</dbReference>
<feature type="domain" description="Bulb-type lectin" evidence="16">
    <location>
        <begin position="186"/>
        <end position="306"/>
    </location>
</feature>
<keyword evidence="12" id="KW-0325">Glycoprotein</keyword>
<dbReference type="InterPro" id="IPR011009">
    <property type="entry name" value="Kinase-like_dom_sf"/>
</dbReference>
<protein>
    <recommendedName>
        <fullName evidence="13">Receptor-like serine/threonine-protein kinase</fullName>
        <ecNumber evidence="13">2.7.11.1</ecNumber>
    </recommendedName>
</protein>
<dbReference type="Proteomes" id="UP001054252">
    <property type="component" value="Unassembled WGS sequence"/>
</dbReference>
<evidence type="ECO:0000256" key="10">
    <source>
        <dbReference type="ARBA" id="ARBA00023136"/>
    </source>
</evidence>
<keyword evidence="19" id="KW-1185">Reference proteome</keyword>
<evidence type="ECO:0000313" key="18">
    <source>
        <dbReference type="EMBL" id="GKV21793.1"/>
    </source>
</evidence>
<dbReference type="AlphaFoldDB" id="A0AAV5K8N3"/>
<dbReference type="PROSITE" id="PS50948">
    <property type="entry name" value="PAN"/>
    <property type="match status" value="1"/>
</dbReference>
<keyword evidence="3 13" id="KW-0808">Transferase</keyword>
<evidence type="ECO:0000256" key="6">
    <source>
        <dbReference type="ARBA" id="ARBA00022741"/>
    </source>
</evidence>
<comment type="subcellular location">
    <subcellularLocation>
        <location evidence="1">Membrane</location>
        <topology evidence="1">Single-pass membrane protein</topology>
    </subcellularLocation>
</comment>
<keyword evidence="4 14" id="KW-0812">Transmembrane</keyword>
<dbReference type="GO" id="GO:0048544">
    <property type="term" value="P:recognition of pollen"/>
    <property type="evidence" value="ECO:0007669"/>
    <property type="project" value="InterPro"/>
</dbReference>
<dbReference type="Gene3D" id="2.90.10.10">
    <property type="entry name" value="Bulb-type lectin domain"/>
    <property type="match status" value="1"/>
</dbReference>
<evidence type="ECO:0000256" key="1">
    <source>
        <dbReference type="ARBA" id="ARBA00004167"/>
    </source>
</evidence>
<keyword evidence="6 13" id="KW-0547">Nucleotide-binding</keyword>
<dbReference type="SMART" id="SM00108">
    <property type="entry name" value="B_lectin"/>
    <property type="match status" value="1"/>
</dbReference>
<dbReference type="InterPro" id="IPR036426">
    <property type="entry name" value="Bulb-type_lectin_dom_sf"/>
</dbReference>
<dbReference type="SUPFAM" id="SSF51110">
    <property type="entry name" value="alpha-D-mannose-specific plant lectins"/>
    <property type="match status" value="2"/>
</dbReference>
<evidence type="ECO:0000256" key="7">
    <source>
        <dbReference type="ARBA" id="ARBA00022777"/>
    </source>
</evidence>
<keyword evidence="10 14" id="KW-0472">Membrane</keyword>
<dbReference type="CDD" id="cd00028">
    <property type="entry name" value="B_lectin"/>
    <property type="match status" value="1"/>
</dbReference>
<reference evidence="18 19" key="1">
    <citation type="journal article" date="2021" name="Commun. Biol.">
        <title>The genome of Shorea leprosula (Dipterocarpaceae) highlights the ecological relevance of drought in aseasonal tropical rainforests.</title>
        <authorList>
            <person name="Ng K.K.S."/>
            <person name="Kobayashi M.J."/>
            <person name="Fawcett J.A."/>
            <person name="Hatakeyama M."/>
            <person name="Paape T."/>
            <person name="Ng C.H."/>
            <person name="Ang C.C."/>
            <person name="Tnah L.H."/>
            <person name="Lee C.T."/>
            <person name="Nishiyama T."/>
            <person name="Sese J."/>
            <person name="O'Brien M.J."/>
            <person name="Copetti D."/>
            <person name="Mohd Noor M.I."/>
            <person name="Ong R.C."/>
            <person name="Putra M."/>
            <person name="Sireger I.Z."/>
            <person name="Indrioko S."/>
            <person name="Kosugi Y."/>
            <person name="Izuno A."/>
            <person name="Isagi Y."/>
            <person name="Lee S.L."/>
            <person name="Shimizu K.K."/>
        </authorList>
    </citation>
    <scope>NUCLEOTIDE SEQUENCE [LARGE SCALE GENOMIC DNA]</scope>
    <source>
        <strain evidence="18">214</strain>
    </source>
</reference>
<dbReference type="PANTHER" id="PTHR47974">
    <property type="entry name" value="OS07G0415500 PROTEIN"/>
    <property type="match status" value="1"/>
</dbReference>
<dbReference type="PANTHER" id="PTHR47974:SF10">
    <property type="entry name" value="RECEPTOR-LIKE SERINE_THREONINE-PROTEIN KINASE"/>
    <property type="match status" value="1"/>
</dbReference>
<dbReference type="EMBL" id="BPVZ01000058">
    <property type="protein sequence ID" value="GKV21793.1"/>
    <property type="molecule type" value="Genomic_DNA"/>
</dbReference>
<sequence length="801" mass="88774">MCLAWLKLLKYEIPTKHFKGNSFKTFYFGRFGSVLAVTLFLGFVLCGFCAEFPMVSVPLGFKISSFDRSRTWVSQNGIFAFGFFEGCRKVDNFDGFVVGVRYNLGDKGANLPVWTVGGGLRVSENSTVRLSLDGKLILFDNSSGLIVWSSNTSGLGVKKATLLDNGNLVLMGGGDIVLWSSFSSPTSTLLPGQSLHFPQTLRAPSTKSISSYYSFVIRSTGELTLLWEGNVTYWRTHLGSDAIVREARFDFSGALSLIDRDNRTVWSIRSEDYGDPSVSLRHLRIDSDGNLRIYSWDSLPQSWRVRWQAVENQCEVFGSCGLYSLCSFNSTGPVCDCLYQDSVTWGAALSIMGSSASGCRKMVDLGNCKMKATVLTLKRTVLYGLYPPEDIDMMLSQEACKEYCSNDTTCIAATSKNDGSGVCTIKRTSFISGYRSPSVPSFSFLKVCLVPQAVSDMGANHFNSSRPVALVSKGLGTKKVIGAITLIVLVTGMGFFALEMLVFLYIYQRGKVKVKARIPFGKDTEMNSHYSSLIRLSFEEIKELTGNFSNQLGPSIYKGAFPYKIPFIAKVLDTVVTAEKNFRVAVSTLGGMHHRNLVPLKGFCFEAKLKCLVYEYVPNGSLDEWLDNMNQNSNGGNWKQKLDIALGVAQALAYLHTECQECVAHGNLKLANVLLDEKFIPKVTDYGLGKFLEEEAASSSQNPPERDIYMLGEMLLQILTGKKDVLCCNLHCLVTMTNEELKLEDCHEAETVERAVRIALWCMQKQPFLRPSIGEVVKVLEGSLSVDRPPSTFAFRQDQQH</sequence>
<feature type="domain" description="Apple" evidence="17">
    <location>
        <begin position="368"/>
        <end position="448"/>
    </location>
</feature>
<evidence type="ECO:0000256" key="14">
    <source>
        <dbReference type="SAM" id="Phobius"/>
    </source>
</evidence>
<comment type="similarity">
    <text evidence="13">Belongs to the protein kinase superfamily. Ser/Thr protein kinase family.</text>
</comment>
<proteinExistence type="inferred from homology"/>
<accession>A0AAV5K8N3</accession>
<dbReference type="Pfam" id="PF00954">
    <property type="entry name" value="S_locus_glycop"/>
    <property type="match status" value="1"/>
</dbReference>
<evidence type="ECO:0000256" key="9">
    <source>
        <dbReference type="ARBA" id="ARBA00022989"/>
    </source>
</evidence>
<keyword evidence="5" id="KW-0732">Signal</keyword>
<evidence type="ECO:0000256" key="12">
    <source>
        <dbReference type="ARBA" id="ARBA00023180"/>
    </source>
</evidence>
<evidence type="ECO:0000259" key="15">
    <source>
        <dbReference type="PROSITE" id="PS50011"/>
    </source>
</evidence>
<comment type="catalytic activity">
    <reaction evidence="13">
        <text>L-threonyl-[protein] + ATP = O-phospho-L-threonyl-[protein] + ADP + H(+)</text>
        <dbReference type="Rhea" id="RHEA:46608"/>
        <dbReference type="Rhea" id="RHEA-COMP:11060"/>
        <dbReference type="Rhea" id="RHEA-COMP:11605"/>
        <dbReference type="ChEBI" id="CHEBI:15378"/>
        <dbReference type="ChEBI" id="CHEBI:30013"/>
        <dbReference type="ChEBI" id="CHEBI:30616"/>
        <dbReference type="ChEBI" id="CHEBI:61977"/>
        <dbReference type="ChEBI" id="CHEBI:456216"/>
        <dbReference type="EC" id="2.7.11.1"/>
    </reaction>
</comment>
<evidence type="ECO:0000256" key="2">
    <source>
        <dbReference type="ARBA" id="ARBA00022527"/>
    </source>
</evidence>
<evidence type="ECO:0000256" key="8">
    <source>
        <dbReference type="ARBA" id="ARBA00022840"/>
    </source>
</evidence>
<evidence type="ECO:0000256" key="3">
    <source>
        <dbReference type="ARBA" id="ARBA00022679"/>
    </source>
</evidence>
<name>A0AAV5K8N3_9ROSI</name>
<keyword evidence="2 13" id="KW-0723">Serine/threonine-protein kinase</keyword>
<evidence type="ECO:0000256" key="5">
    <source>
        <dbReference type="ARBA" id="ARBA00022729"/>
    </source>
</evidence>
<evidence type="ECO:0000313" key="19">
    <source>
        <dbReference type="Proteomes" id="UP001054252"/>
    </source>
</evidence>
<dbReference type="InterPro" id="IPR000719">
    <property type="entry name" value="Prot_kinase_dom"/>
</dbReference>
<dbReference type="PROSITE" id="PS50011">
    <property type="entry name" value="PROTEIN_KINASE_DOM"/>
    <property type="match status" value="1"/>
</dbReference>
<dbReference type="PROSITE" id="PS50927">
    <property type="entry name" value="BULB_LECTIN"/>
    <property type="match status" value="2"/>
</dbReference>
<feature type="transmembrane region" description="Helical" evidence="14">
    <location>
        <begin position="480"/>
        <end position="507"/>
    </location>
</feature>
<dbReference type="Pfam" id="PF07714">
    <property type="entry name" value="PK_Tyr_Ser-Thr"/>
    <property type="match status" value="1"/>
</dbReference>
<dbReference type="Gene3D" id="2.90.10.30">
    <property type="match status" value="1"/>
</dbReference>
<organism evidence="18 19">
    <name type="scientific">Rubroshorea leprosula</name>
    <dbReference type="NCBI Taxonomy" id="152421"/>
    <lineage>
        <taxon>Eukaryota</taxon>
        <taxon>Viridiplantae</taxon>
        <taxon>Streptophyta</taxon>
        <taxon>Embryophyta</taxon>
        <taxon>Tracheophyta</taxon>
        <taxon>Spermatophyta</taxon>
        <taxon>Magnoliopsida</taxon>
        <taxon>eudicotyledons</taxon>
        <taxon>Gunneridae</taxon>
        <taxon>Pentapetalae</taxon>
        <taxon>rosids</taxon>
        <taxon>malvids</taxon>
        <taxon>Malvales</taxon>
        <taxon>Dipterocarpaceae</taxon>
        <taxon>Rubroshorea</taxon>
    </lineage>
</organism>
<feature type="domain" description="Bulb-type lectin" evidence="16">
    <location>
        <begin position="57"/>
        <end position="183"/>
    </location>
</feature>
<dbReference type="GO" id="GO:0004674">
    <property type="term" value="F:protein serine/threonine kinase activity"/>
    <property type="evidence" value="ECO:0007669"/>
    <property type="project" value="UniProtKB-KW"/>
</dbReference>
<evidence type="ECO:0000256" key="13">
    <source>
        <dbReference type="PIRNR" id="PIRNR000641"/>
    </source>
</evidence>
<comment type="caution">
    <text evidence="18">The sequence shown here is derived from an EMBL/GenBank/DDBJ whole genome shotgun (WGS) entry which is preliminary data.</text>
</comment>
<evidence type="ECO:0000259" key="16">
    <source>
        <dbReference type="PROSITE" id="PS50927"/>
    </source>
</evidence>
<keyword evidence="11" id="KW-1015">Disulfide bond</keyword>
<evidence type="ECO:0000256" key="4">
    <source>
        <dbReference type="ARBA" id="ARBA00022692"/>
    </source>
</evidence>
<dbReference type="InterPro" id="IPR000858">
    <property type="entry name" value="S_locus_glycoprot_dom"/>
</dbReference>
<comment type="catalytic activity">
    <reaction evidence="13">
        <text>L-seryl-[protein] + ATP = O-phospho-L-seryl-[protein] + ADP + H(+)</text>
        <dbReference type="Rhea" id="RHEA:17989"/>
        <dbReference type="Rhea" id="RHEA-COMP:9863"/>
        <dbReference type="Rhea" id="RHEA-COMP:11604"/>
        <dbReference type="ChEBI" id="CHEBI:15378"/>
        <dbReference type="ChEBI" id="CHEBI:29999"/>
        <dbReference type="ChEBI" id="CHEBI:30616"/>
        <dbReference type="ChEBI" id="CHEBI:83421"/>
        <dbReference type="ChEBI" id="CHEBI:456216"/>
        <dbReference type="EC" id="2.7.11.1"/>
    </reaction>
</comment>
<evidence type="ECO:0000256" key="11">
    <source>
        <dbReference type="ARBA" id="ARBA00023157"/>
    </source>
</evidence>
<gene>
    <name evidence="18" type="ORF">SLEP1_g31739</name>
</gene>
<dbReference type="SUPFAM" id="SSF56112">
    <property type="entry name" value="Protein kinase-like (PK-like)"/>
    <property type="match status" value="1"/>
</dbReference>
<dbReference type="Gene3D" id="3.30.200.20">
    <property type="entry name" value="Phosphorylase Kinase, domain 1"/>
    <property type="match status" value="1"/>
</dbReference>
<dbReference type="InterPro" id="IPR001245">
    <property type="entry name" value="Ser-Thr/Tyr_kinase_cat_dom"/>
</dbReference>
<feature type="domain" description="Protein kinase" evidence="15">
    <location>
        <begin position="538"/>
        <end position="784"/>
    </location>
</feature>
<dbReference type="InterPro" id="IPR001480">
    <property type="entry name" value="Bulb-type_lectin_dom"/>
</dbReference>
<dbReference type="PIRSF" id="PIRSF000641">
    <property type="entry name" value="SRK"/>
    <property type="match status" value="1"/>
</dbReference>
<evidence type="ECO:0000259" key="17">
    <source>
        <dbReference type="PROSITE" id="PS50948"/>
    </source>
</evidence>
<feature type="transmembrane region" description="Helical" evidence="14">
    <location>
        <begin position="26"/>
        <end position="45"/>
    </location>
</feature>
<dbReference type="GO" id="GO:0016020">
    <property type="term" value="C:membrane"/>
    <property type="evidence" value="ECO:0007669"/>
    <property type="project" value="UniProtKB-SubCell"/>
</dbReference>
<keyword evidence="9 14" id="KW-1133">Transmembrane helix</keyword>
<dbReference type="GO" id="GO:0005524">
    <property type="term" value="F:ATP binding"/>
    <property type="evidence" value="ECO:0007669"/>
    <property type="project" value="UniProtKB-KW"/>
</dbReference>
<keyword evidence="8 13" id="KW-0067">ATP-binding</keyword>